<keyword evidence="2" id="KW-1185">Reference proteome</keyword>
<comment type="caution">
    <text evidence="1">The sequence shown here is derived from an EMBL/GenBank/DDBJ whole genome shotgun (WGS) entry which is preliminary data.</text>
</comment>
<dbReference type="EMBL" id="NBIV01000128">
    <property type="protein sequence ID" value="PXF43346.1"/>
    <property type="molecule type" value="Genomic_DNA"/>
</dbReference>
<evidence type="ECO:0008006" key="3">
    <source>
        <dbReference type="Google" id="ProtNLM"/>
    </source>
</evidence>
<sequence length="169" mass="19758">MESDNLTQEDLRKQTDAEQNQFMDHAAAKARAMAEQDIPKPRRGCRFTLIERKKNNIACAQRTRRYKFYLMQILEKELERLSQDVENLEREEAAFTPDANRFDQLIAPPPAQTISPGYPALCVQDISNRPENIILCYADEDHNLHVDDFAYNEGFTDPCRDPWPPFWRP</sequence>
<dbReference type="AlphaFoldDB" id="A0A2V3IMN9"/>
<accession>A0A2V3IMN9</accession>
<dbReference type="Proteomes" id="UP000247409">
    <property type="component" value="Unassembled WGS sequence"/>
</dbReference>
<evidence type="ECO:0000313" key="1">
    <source>
        <dbReference type="EMBL" id="PXF43346.1"/>
    </source>
</evidence>
<evidence type="ECO:0000313" key="2">
    <source>
        <dbReference type="Proteomes" id="UP000247409"/>
    </source>
</evidence>
<gene>
    <name evidence="1" type="ORF">BWQ96_06909</name>
</gene>
<protein>
    <recommendedName>
        <fullName evidence="3">BZIP domain-containing protein</fullName>
    </recommendedName>
</protein>
<reference evidence="1 2" key="1">
    <citation type="journal article" date="2018" name="Mol. Biol. Evol.">
        <title>Analysis of the draft genome of the red seaweed Gracilariopsis chorda provides insights into genome size evolution in Rhodophyta.</title>
        <authorList>
            <person name="Lee J."/>
            <person name="Yang E.C."/>
            <person name="Graf L."/>
            <person name="Yang J.H."/>
            <person name="Qiu H."/>
            <person name="Zel Zion U."/>
            <person name="Chan C.X."/>
            <person name="Stephens T.G."/>
            <person name="Weber A.P.M."/>
            <person name="Boo G.H."/>
            <person name="Boo S.M."/>
            <person name="Kim K.M."/>
            <person name="Shin Y."/>
            <person name="Jung M."/>
            <person name="Lee S.J."/>
            <person name="Yim H.S."/>
            <person name="Lee J.H."/>
            <person name="Bhattacharya D."/>
            <person name="Yoon H.S."/>
        </authorList>
    </citation>
    <scope>NUCLEOTIDE SEQUENCE [LARGE SCALE GENOMIC DNA]</scope>
    <source>
        <strain evidence="1 2">SKKU-2015</strain>
        <tissue evidence="1">Whole body</tissue>
    </source>
</reference>
<proteinExistence type="predicted"/>
<name>A0A2V3IMN9_9FLOR</name>
<organism evidence="1 2">
    <name type="scientific">Gracilariopsis chorda</name>
    <dbReference type="NCBI Taxonomy" id="448386"/>
    <lineage>
        <taxon>Eukaryota</taxon>
        <taxon>Rhodophyta</taxon>
        <taxon>Florideophyceae</taxon>
        <taxon>Rhodymeniophycidae</taxon>
        <taxon>Gracilariales</taxon>
        <taxon>Gracilariaceae</taxon>
        <taxon>Gracilariopsis</taxon>
    </lineage>
</organism>